<dbReference type="Proteomes" id="UP000005324">
    <property type="component" value="Unassembled WGS sequence"/>
</dbReference>
<evidence type="ECO:0000313" key="4">
    <source>
        <dbReference type="EMBL" id="EFH09344.1"/>
    </source>
</evidence>
<evidence type="ECO:0000313" key="5">
    <source>
        <dbReference type="Proteomes" id="UP000005324"/>
    </source>
</evidence>
<comment type="subcellular location">
    <subcellularLocation>
        <location evidence="2">Gas vesicle</location>
    </subcellularLocation>
</comment>
<sequence length="167" mass="17631">MSEDGLYFYGIAEPGPLPDVAGLGPGLGGAAPDWVEAAGLAALVSPVTGAEVPASRRNMLAHTAVLERAMAETSLLPLRFGTVAPDAAAVAGCLARHAAPFRAGLREVAGRVELGVKAHWQPEIAFTQLLEQDAGLRRMRDRLRDRPAAETYAERIELGRRVEAALA</sequence>
<accession>D5RTM7</accession>
<name>D5RTM7_9PROT</name>
<keyword evidence="1" id="KW-0304">Gas vesicle</keyword>
<evidence type="ECO:0000256" key="1">
    <source>
        <dbReference type="ARBA" id="ARBA00022987"/>
    </source>
</evidence>
<dbReference type="GO" id="GO:0031412">
    <property type="term" value="P:gas vesicle organization"/>
    <property type="evidence" value="ECO:0007669"/>
    <property type="project" value="InterPro"/>
</dbReference>
<evidence type="ECO:0000256" key="2">
    <source>
        <dbReference type="ARBA" id="ARBA00035108"/>
    </source>
</evidence>
<evidence type="ECO:0000256" key="3">
    <source>
        <dbReference type="ARBA" id="ARBA00035643"/>
    </source>
</evidence>
<dbReference type="EMBL" id="ADVL01000804">
    <property type="protein sequence ID" value="EFH09344.1"/>
    <property type="molecule type" value="Genomic_DNA"/>
</dbReference>
<keyword evidence="5" id="KW-1185">Reference proteome</keyword>
<dbReference type="RefSeq" id="WP_007006336.1">
    <property type="nucleotide sequence ID" value="NZ_GG771020.1"/>
</dbReference>
<comment type="caution">
    <text evidence="4">The sequence shown here is derived from an EMBL/GenBank/DDBJ whole genome shotgun (WGS) entry which is preliminary data.</text>
</comment>
<dbReference type="AlphaFoldDB" id="D5RTM7"/>
<proteinExistence type="inferred from homology"/>
<comment type="similarity">
    <text evidence="3">Belongs to the gas vesicle GvpF/GvpL family.</text>
</comment>
<dbReference type="HOGENOM" id="CLU_1598110_0_0_5"/>
<dbReference type="InterPro" id="IPR009430">
    <property type="entry name" value="GvpL/GvpF"/>
</dbReference>
<dbReference type="PANTHER" id="PTHR36852:SF1">
    <property type="entry name" value="PROTEIN GVPL 2"/>
    <property type="match status" value="1"/>
</dbReference>
<reference evidence="4 5" key="1">
    <citation type="submission" date="2010-04" db="EMBL/GenBank/DDBJ databases">
        <authorList>
            <person name="Qin X."/>
            <person name="Bachman B."/>
            <person name="Battles P."/>
            <person name="Bell A."/>
            <person name="Bess C."/>
            <person name="Bickham C."/>
            <person name="Chaboub L."/>
            <person name="Chen D."/>
            <person name="Coyle M."/>
            <person name="Deiros D.R."/>
            <person name="Dinh H."/>
            <person name="Forbes L."/>
            <person name="Fowler G."/>
            <person name="Francisco L."/>
            <person name="Fu Q."/>
            <person name="Gubbala S."/>
            <person name="Hale W."/>
            <person name="Han Y."/>
            <person name="Hemphill L."/>
            <person name="Highlander S.K."/>
            <person name="Hirani K."/>
            <person name="Hogues M."/>
            <person name="Jackson L."/>
            <person name="Jakkamsetti A."/>
            <person name="Javaid M."/>
            <person name="Jiang H."/>
            <person name="Korchina V."/>
            <person name="Kovar C."/>
            <person name="Lara F."/>
            <person name="Lee S."/>
            <person name="Mata R."/>
            <person name="Mathew T."/>
            <person name="Moen C."/>
            <person name="Morales K."/>
            <person name="Munidasa M."/>
            <person name="Nazareth L."/>
            <person name="Ngo R."/>
            <person name="Nguyen L."/>
            <person name="Okwuonu G."/>
            <person name="Ongeri F."/>
            <person name="Patil S."/>
            <person name="Petrosino J."/>
            <person name="Pham C."/>
            <person name="Pham P."/>
            <person name="Pu L.-L."/>
            <person name="Puazo M."/>
            <person name="Raj R."/>
            <person name="Reid J."/>
            <person name="Rouhana J."/>
            <person name="Saada N."/>
            <person name="Shang Y."/>
            <person name="Simmons D."/>
            <person name="Thornton R."/>
            <person name="Warren J."/>
            <person name="Weissenberger G."/>
            <person name="Zhang J."/>
            <person name="Zhang L."/>
            <person name="Zhou C."/>
            <person name="Zhu D."/>
            <person name="Muzny D."/>
            <person name="Worley K."/>
            <person name="Gibbs R."/>
        </authorList>
    </citation>
    <scope>NUCLEOTIDE SEQUENCE [LARGE SCALE GENOMIC DNA]</scope>
    <source>
        <strain evidence="4 5">ATCC 49957</strain>
    </source>
</reference>
<feature type="non-terminal residue" evidence="4">
    <location>
        <position position="167"/>
    </location>
</feature>
<dbReference type="PANTHER" id="PTHR36852">
    <property type="entry name" value="PROTEIN GVPL 2"/>
    <property type="match status" value="1"/>
</dbReference>
<protein>
    <submittedName>
        <fullName evidence="4">Gas vesicle protein, GvpL/GvpF family</fullName>
    </submittedName>
</protein>
<organism evidence="4 5">
    <name type="scientific">Pseudoroseomonas cervicalis ATCC 49957</name>
    <dbReference type="NCBI Taxonomy" id="525371"/>
    <lineage>
        <taxon>Bacteria</taxon>
        <taxon>Pseudomonadati</taxon>
        <taxon>Pseudomonadota</taxon>
        <taxon>Alphaproteobacteria</taxon>
        <taxon>Acetobacterales</taxon>
        <taxon>Roseomonadaceae</taxon>
        <taxon>Roseomonas</taxon>
    </lineage>
</organism>
<dbReference type="GO" id="GO:0031411">
    <property type="term" value="C:gas vesicle"/>
    <property type="evidence" value="ECO:0007669"/>
    <property type="project" value="UniProtKB-SubCell"/>
</dbReference>
<gene>
    <name evidence="4" type="ORF">HMPREF0731_4439</name>
</gene>
<dbReference type="Pfam" id="PF06386">
    <property type="entry name" value="GvpL_GvpF"/>
    <property type="match status" value="1"/>
</dbReference>